<organism evidence="12 13">
    <name type="scientific">Saccoglossus kowalevskii</name>
    <name type="common">Acorn worm</name>
    <dbReference type="NCBI Taxonomy" id="10224"/>
    <lineage>
        <taxon>Eukaryota</taxon>
        <taxon>Metazoa</taxon>
        <taxon>Hemichordata</taxon>
        <taxon>Enteropneusta</taxon>
        <taxon>Harrimaniidae</taxon>
        <taxon>Saccoglossus</taxon>
    </lineage>
</organism>
<evidence type="ECO:0000256" key="10">
    <source>
        <dbReference type="SAM" id="Phobius"/>
    </source>
</evidence>
<sequence length="161" mass="17372">MPAYSTIPSSITTLYIFAVVNLVALFHVSCVDADIIVISPLNKTKVYADMPSNFGFALPPSGLSGLLVVADPIDSCSPIAPPPDNMSTYFALIRRSQCDFDIKVLNAQKSGFKAAIVYNVGADNIFPMNPNKHGKDIEIPSVFVGETTGNDLLKFYTHDKG</sequence>
<evidence type="ECO:0000256" key="1">
    <source>
        <dbReference type="ARBA" id="ARBA00004370"/>
    </source>
</evidence>
<dbReference type="GeneID" id="102802999"/>
<evidence type="ECO:0000256" key="9">
    <source>
        <dbReference type="ARBA" id="ARBA00023180"/>
    </source>
</evidence>
<evidence type="ECO:0000256" key="8">
    <source>
        <dbReference type="ARBA" id="ARBA00023136"/>
    </source>
</evidence>
<keyword evidence="3" id="KW-0479">Metal-binding</keyword>
<proteinExistence type="predicted"/>
<keyword evidence="2 10" id="KW-0812">Transmembrane</keyword>
<dbReference type="PANTHER" id="PTHR22702:SF1">
    <property type="entry name" value="PROTEASE-ASSOCIATED DOMAIN-CONTAINING PROTEIN 1"/>
    <property type="match status" value="1"/>
</dbReference>
<evidence type="ECO:0000256" key="2">
    <source>
        <dbReference type="ARBA" id="ARBA00022692"/>
    </source>
</evidence>
<evidence type="ECO:0000256" key="7">
    <source>
        <dbReference type="ARBA" id="ARBA00022989"/>
    </source>
</evidence>
<evidence type="ECO:0000259" key="11">
    <source>
        <dbReference type="Pfam" id="PF02225"/>
    </source>
</evidence>
<dbReference type="SUPFAM" id="SSF52025">
    <property type="entry name" value="PA domain"/>
    <property type="match status" value="1"/>
</dbReference>
<keyword evidence="5" id="KW-0863">Zinc-finger</keyword>
<dbReference type="InterPro" id="IPR046450">
    <property type="entry name" value="PA_dom_sf"/>
</dbReference>
<keyword evidence="9" id="KW-0325">Glycoprotein</keyword>
<protein>
    <submittedName>
        <fullName evidence="13">E3 ubiquitin-protein ligase RNF13-like</fullName>
    </submittedName>
</protein>
<evidence type="ECO:0000313" key="13">
    <source>
        <dbReference type="RefSeq" id="XP_006825245.1"/>
    </source>
</evidence>
<gene>
    <name evidence="13" type="primary">LOC102802999</name>
</gene>
<comment type="subcellular location">
    <subcellularLocation>
        <location evidence="1">Membrane</location>
    </subcellularLocation>
</comment>
<dbReference type="Pfam" id="PF02225">
    <property type="entry name" value="PA"/>
    <property type="match status" value="1"/>
</dbReference>
<reference evidence="13" key="1">
    <citation type="submission" date="2025-08" db="UniProtKB">
        <authorList>
            <consortium name="RefSeq"/>
        </authorList>
    </citation>
    <scope>IDENTIFICATION</scope>
    <source>
        <tissue evidence="13">Testes</tissue>
    </source>
</reference>
<evidence type="ECO:0000256" key="5">
    <source>
        <dbReference type="ARBA" id="ARBA00022771"/>
    </source>
</evidence>
<dbReference type="Proteomes" id="UP000694865">
    <property type="component" value="Unplaced"/>
</dbReference>
<feature type="domain" description="PA" evidence="11">
    <location>
        <begin position="67"/>
        <end position="152"/>
    </location>
</feature>
<dbReference type="Gene3D" id="3.50.30.30">
    <property type="match status" value="1"/>
</dbReference>
<evidence type="ECO:0000313" key="12">
    <source>
        <dbReference type="Proteomes" id="UP000694865"/>
    </source>
</evidence>
<feature type="transmembrane region" description="Helical" evidence="10">
    <location>
        <begin position="12"/>
        <end position="37"/>
    </location>
</feature>
<evidence type="ECO:0000256" key="4">
    <source>
        <dbReference type="ARBA" id="ARBA00022729"/>
    </source>
</evidence>
<accession>A0ABM0MZ04</accession>
<dbReference type="PANTHER" id="PTHR22702">
    <property type="entry name" value="PROTEASE-ASSOCIATED DOMAIN-CONTAINING PROTEIN"/>
    <property type="match status" value="1"/>
</dbReference>
<name>A0ABM0MZ04_SACKO</name>
<keyword evidence="8 10" id="KW-0472">Membrane</keyword>
<keyword evidence="6" id="KW-0862">Zinc</keyword>
<dbReference type="InterPro" id="IPR003137">
    <property type="entry name" value="PA_domain"/>
</dbReference>
<dbReference type="CDD" id="cd02123">
    <property type="entry name" value="PA_C_RZF_like"/>
    <property type="match status" value="1"/>
</dbReference>
<keyword evidence="7 10" id="KW-1133">Transmembrane helix</keyword>
<keyword evidence="4" id="KW-0732">Signal</keyword>
<feature type="non-terminal residue" evidence="13">
    <location>
        <position position="161"/>
    </location>
</feature>
<dbReference type="InterPro" id="IPR044744">
    <property type="entry name" value="ZNRF4/RNF13/RNF167_PA"/>
</dbReference>
<keyword evidence="12" id="KW-1185">Reference proteome</keyword>
<evidence type="ECO:0000256" key="3">
    <source>
        <dbReference type="ARBA" id="ARBA00022723"/>
    </source>
</evidence>
<evidence type="ECO:0000256" key="6">
    <source>
        <dbReference type="ARBA" id="ARBA00022833"/>
    </source>
</evidence>
<dbReference type="RefSeq" id="XP_006825245.1">
    <property type="nucleotide sequence ID" value="XM_006825182.1"/>
</dbReference>